<evidence type="ECO:0000256" key="4">
    <source>
        <dbReference type="ARBA" id="ARBA00023136"/>
    </source>
</evidence>
<keyword evidence="8" id="KW-1185">Reference proteome</keyword>
<evidence type="ECO:0000256" key="3">
    <source>
        <dbReference type="ARBA" id="ARBA00022989"/>
    </source>
</evidence>
<evidence type="ECO:0000256" key="1">
    <source>
        <dbReference type="ARBA" id="ARBA00004141"/>
    </source>
</evidence>
<name>A0A267EPM6_9PLAT</name>
<evidence type="ECO:0000256" key="2">
    <source>
        <dbReference type="ARBA" id="ARBA00022692"/>
    </source>
</evidence>
<dbReference type="PRINTS" id="PR00259">
    <property type="entry name" value="TMFOUR"/>
</dbReference>
<dbReference type="InterPro" id="IPR018499">
    <property type="entry name" value="Tetraspanin/Peripherin"/>
</dbReference>
<accession>A0A267EPM6</accession>
<reference evidence="7 8" key="1">
    <citation type="submission" date="2017-06" db="EMBL/GenBank/DDBJ databases">
        <title>A platform for efficient transgenesis in Macrostomum lignano, a flatworm model organism for stem cell research.</title>
        <authorList>
            <person name="Berezikov E."/>
        </authorList>
    </citation>
    <scope>NUCLEOTIDE SEQUENCE [LARGE SCALE GENOMIC DNA]</scope>
    <source>
        <strain evidence="7">DV1</strain>
        <tissue evidence="7">Whole organism</tissue>
    </source>
</reference>
<dbReference type="InterPro" id="IPR008952">
    <property type="entry name" value="Tetraspanin_EC2_sf"/>
</dbReference>
<keyword evidence="4 6" id="KW-0472">Membrane</keyword>
<feature type="region of interest" description="Disordered" evidence="5">
    <location>
        <begin position="1"/>
        <end position="20"/>
    </location>
</feature>
<dbReference type="GO" id="GO:0005886">
    <property type="term" value="C:plasma membrane"/>
    <property type="evidence" value="ECO:0007669"/>
    <property type="project" value="TreeGrafter"/>
</dbReference>
<evidence type="ECO:0000256" key="5">
    <source>
        <dbReference type="SAM" id="MobiDB-lite"/>
    </source>
</evidence>
<evidence type="ECO:0000313" key="7">
    <source>
        <dbReference type="EMBL" id="PAA62779.1"/>
    </source>
</evidence>
<dbReference type="Proteomes" id="UP000215902">
    <property type="component" value="Unassembled WGS sequence"/>
</dbReference>
<dbReference type="STRING" id="282301.A0A267EPM6"/>
<protein>
    <submittedName>
        <fullName evidence="7">Uncharacterized protein</fullName>
    </submittedName>
</protein>
<feature type="transmembrane region" description="Helical" evidence="6">
    <location>
        <begin position="282"/>
        <end position="310"/>
    </location>
</feature>
<organism evidence="7 8">
    <name type="scientific">Macrostomum lignano</name>
    <dbReference type="NCBI Taxonomy" id="282301"/>
    <lineage>
        <taxon>Eukaryota</taxon>
        <taxon>Metazoa</taxon>
        <taxon>Spiralia</taxon>
        <taxon>Lophotrochozoa</taxon>
        <taxon>Platyhelminthes</taxon>
        <taxon>Rhabditophora</taxon>
        <taxon>Macrostomorpha</taxon>
        <taxon>Macrostomida</taxon>
        <taxon>Macrostomidae</taxon>
        <taxon>Macrostomum</taxon>
    </lineage>
</organism>
<comment type="caution">
    <text evidence="7">The sequence shown here is derived from an EMBL/GenBank/DDBJ whole genome shotgun (WGS) entry which is preliminary data.</text>
</comment>
<dbReference type="EMBL" id="NIVC01001900">
    <property type="protein sequence ID" value="PAA62779.1"/>
    <property type="molecule type" value="Genomic_DNA"/>
</dbReference>
<dbReference type="PANTHER" id="PTHR19282:SF534">
    <property type="entry name" value="TETRASPANIN FAMILY-RELATED"/>
    <property type="match status" value="1"/>
</dbReference>
<evidence type="ECO:0000313" key="8">
    <source>
        <dbReference type="Proteomes" id="UP000215902"/>
    </source>
</evidence>
<feature type="transmembrane region" description="Helical" evidence="6">
    <location>
        <begin position="117"/>
        <end position="141"/>
    </location>
</feature>
<keyword evidence="2 6" id="KW-0812">Transmembrane</keyword>
<gene>
    <name evidence="7" type="ORF">BOX15_Mlig003051g1</name>
</gene>
<feature type="transmembrane region" description="Helical" evidence="6">
    <location>
        <begin position="43"/>
        <end position="64"/>
    </location>
</feature>
<sequence length="342" mass="36595">MQQQPVVDVSGKNASPSTGAQSYYSQYPPLTSPREKAVKYMMLVHEVFLMLIAGIVVLGIGVYTATQTTIINSVCDMLGVYYHVATYSLLIITGSVMLVASIFGLIGTVKNNTCLHLFYLIVIICLFVTFLVVGAIGFAFYTELQDAVKFTLETSIAKYYGINLDADRNTEITTATDAVQRYFSCCGAYGGVNSTRSWYLYQNASAWYQATTVLEGNKAPFVPLSCCKRRADSSVQDQPRCLGNVNVTNAPPANPPPLTGSNAALFIEGCFDAMQSFVSARILVAGAVGISYVVLMLAGIIIGFIFARFLAVADYYGSKYTAFDSSAGAAGGAGSSSSPIVT</sequence>
<dbReference type="Gene3D" id="1.10.1450.10">
    <property type="entry name" value="Tetraspanin"/>
    <property type="match status" value="1"/>
</dbReference>
<evidence type="ECO:0000256" key="6">
    <source>
        <dbReference type="SAM" id="Phobius"/>
    </source>
</evidence>
<feature type="transmembrane region" description="Helical" evidence="6">
    <location>
        <begin position="84"/>
        <end position="105"/>
    </location>
</feature>
<keyword evidence="3 6" id="KW-1133">Transmembrane helix</keyword>
<dbReference type="SUPFAM" id="SSF48652">
    <property type="entry name" value="Tetraspanin"/>
    <property type="match status" value="1"/>
</dbReference>
<dbReference type="AlphaFoldDB" id="A0A267EPM6"/>
<dbReference type="OrthoDB" id="438211at2759"/>
<comment type="subcellular location">
    <subcellularLocation>
        <location evidence="1">Membrane</location>
        <topology evidence="1">Multi-pass membrane protein</topology>
    </subcellularLocation>
</comment>
<proteinExistence type="predicted"/>
<dbReference type="PANTHER" id="PTHR19282">
    <property type="entry name" value="TETRASPANIN"/>
    <property type="match status" value="1"/>
</dbReference>
<dbReference type="Pfam" id="PF00335">
    <property type="entry name" value="Tetraspanin"/>
    <property type="match status" value="1"/>
</dbReference>